<comment type="caution">
    <text evidence="6">The sequence shown here is derived from an EMBL/GenBank/DDBJ whole genome shotgun (WGS) entry which is preliminary data.</text>
</comment>
<dbReference type="InterPro" id="IPR046358">
    <property type="entry name" value="Flagellin_C"/>
</dbReference>
<accession>A0ABW1V805</accession>
<dbReference type="Pfam" id="PF00700">
    <property type="entry name" value="Flagellin_C"/>
    <property type="match status" value="1"/>
</dbReference>
<feature type="domain" description="Flagellin N-terminal" evidence="4">
    <location>
        <begin position="7"/>
        <end position="140"/>
    </location>
</feature>
<reference evidence="7" key="1">
    <citation type="journal article" date="2019" name="Int. J. Syst. Evol. Microbiol.">
        <title>The Global Catalogue of Microorganisms (GCM) 10K type strain sequencing project: providing services to taxonomists for standard genome sequencing and annotation.</title>
        <authorList>
            <consortium name="The Broad Institute Genomics Platform"/>
            <consortium name="The Broad Institute Genome Sequencing Center for Infectious Disease"/>
            <person name="Wu L."/>
            <person name="Ma J."/>
        </authorList>
    </citation>
    <scope>NUCLEOTIDE SEQUENCE [LARGE SCALE GENOMIC DNA]</scope>
    <source>
        <strain evidence="7">PCU 280</strain>
    </source>
</reference>
<keyword evidence="3" id="KW-0975">Bacterial flagellum</keyword>
<name>A0ABW1V805_9BACL</name>
<dbReference type="Proteomes" id="UP001596233">
    <property type="component" value="Unassembled WGS sequence"/>
</dbReference>
<comment type="subcellular location">
    <subcellularLocation>
        <location evidence="1">Bacterial flagellum</location>
    </subcellularLocation>
</comment>
<dbReference type="Gene3D" id="1.20.1330.10">
    <property type="entry name" value="f41 fragment of flagellin, N-terminal domain"/>
    <property type="match status" value="1"/>
</dbReference>
<keyword evidence="6" id="KW-0966">Cell projection</keyword>
<evidence type="ECO:0000256" key="1">
    <source>
        <dbReference type="ARBA" id="ARBA00004365"/>
    </source>
</evidence>
<sequence>MRVTGMMQNTQLLRNVRNNNADILTWQNKLSTGQKISKPSDDPVGIGYQMRYTTELARNEQYLANSKTGYGWLSQTDSVLQQANSILQRLNTITNQAANGTITPDVREQIRLEVLQLREQMVTVGNSTYDGRHIFNGQKTDVKPYDSATAADNTTDKGVYYLNVSPSVTVAVSLPGETVFGESGADDNIFKLFDDIARHLENDDQAELSASLTNIGSAIDRISLNLAEVGARMNRFELIENRIGDEKVSLTTLRSSVADVDMADAVIQLQLQQNVLQASLSVGARVLQTSLLDYIR</sequence>
<dbReference type="Pfam" id="PF00669">
    <property type="entry name" value="Flagellin_N"/>
    <property type="match status" value="1"/>
</dbReference>
<evidence type="ECO:0000313" key="6">
    <source>
        <dbReference type="EMBL" id="MFC6334904.1"/>
    </source>
</evidence>
<gene>
    <name evidence="6" type="primary">flgL</name>
    <name evidence="6" type="ORF">ACFP56_19920</name>
</gene>
<evidence type="ECO:0000259" key="5">
    <source>
        <dbReference type="Pfam" id="PF00700"/>
    </source>
</evidence>
<keyword evidence="6" id="KW-0282">Flagellum</keyword>
<dbReference type="EMBL" id="JBHSTE010000008">
    <property type="protein sequence ID" value="MFC6334904.1"/>
    <property type="molecule type" value="Genomic_DNA"/>
</dbReference>
<keyword evidence="6" id="KW-0969">Cilium</keyword>
<dbReference type="RefSeq" id="WP_379237917.1">
    <property type="nucleotide sequence ID" value="NZ_JBHSTE010000008.1"/>
</dbReference>
<comment type="similarity">
    <text evidence="2">Belongs to the bacterial flagellin family.</text>
</comment>
<dbReference type="PANTHER" id="PTHR42792:SF1">
    <property type="entry name" value="FLAGELLAR HOOK-ASSOCIATED PROTEIN 3"/>
    <property type="match status" value="1"/>
</dbReference>
<evidence type="ECO:0000256" key="3">
    <source>
        <dbReference type="ARBA" id="ARBA00023143"/>
    </source>
</evidence>
<evidence type="ECO:0000313" key="7">
    <source>
        <dbReference type="Proteomes" id="UP001596233"/>
    </source>
</evidence>
<protein>
    <submittedName>
        <fullName evidence="6">Flagellar hook-associated protein FlgL</fullName>
    </submittedName>
</protein>
<dbReference type="NCBIfam" id="TIGR02550">
    <property type="entry name" value="flagell_flgL"/>
    <property type="match status" value="1"/>
</dbReference>
<evidence type="ECO:0000256" key="2">
    <source>
        <dbReference type="ARBA" id="ARBA00005709"/>
    </source>
</evidence>
<evidence type="ECO:0000259" key="4">
    <source>
        <dbReference type="Pfam" id="PF00669"/>
    </source>
</evidence>
<keyword evidence="7" id="KW-1185">Reference proteome</keyword>
<proteinExistence type="inferred from homology"/>
<dbReference type="InterPro" id="IPR001492">
    <property type="entry name" value="Flagellin"/>
</dbReference>
<dbReference type="SUPFAM" id="SSF64518">
    <property type="entry name" value="Phase 1 flagellin"/>
    <property type="match status" value="1"/>
</dbReference>
<feature type="domain" description="Flagellin C-terminal" evidence="5">
    <location>
        <begin position="212"/>
        <end position="295"/>
    </location>
</feature>
<organism evidence="6 7">
    <name type="scientific">Paenibacillus septentrionalis</name>
    <dbReference type="NCBI Taxonomy" id="429342"/>
    <lineage>
        <taxon>Bacteria</taxon>
        <taxon>Bacillati</taxon>
        <taxon>Bacillota</taxon>
        <taxon>Bacilli</taxon>
        <taxon>Bacillales</taxon>
        <taxon>Paenibacillaceae</taxon>
        <taxon>Paenibacillus</taxon>
    </lineage>
</organism>
<dbReference type="InterPro" id="IPR013384">
    <property type="entry name" value="Flagell_FlgL"/>
</dbReference>
<dbReference type="PANTHER" id="PTHR42792">
    <property type="entry name" value="FLAGELLIN"/>
    <property type="match status" value="1"/>
</dbReference>
<dbReference type="InterPro" id="IPR001029">
    <property type="entry name" value="Flagellin_N"/>
</dbReference>